<evidence type="ECO:0000313" key="1">
    <source>
        <dbReference type="EMBL" id="KKM74491.1"/>
    </source>
</evidence>
<sequence length="53" mass="5882">MKIRSLTVSPLCCEKGKNTIIGARGVSERGRERGVDDNGITWEISPLGKIRPW</sequence>
<dbReference type="EMBL" id="LAZR01009132">
    <property type="protein sequence ID" value="KKM74491.1"/>
    <property type="molecule type" value="Genomic_DNA"/>
</dbReference>
<protein>
    <submittedName>
        <fullName evidence="1">Uncharacterized protein</fullName>
    </submittedName>
</protein>
<accession>A0A0F9KIB7</accession>
<comment type="caution">
    <text evidence="1">The sequence shown here is derived from an EMBL/GenBank/DDBJ whole genome shotgun (WGS) entry which is preliminary data.</text>
</comment>
<feature type="non-terminal residue" evidence="1">
    <location>
        <position position="53"/>
    </location>
</feature>
<proteinExistence type="predicted"/>
<gene>
    <name evidence="1" type="ORF">LCGC14_1399870</name>
</gene>
<name>A0A0F9KIB7_9ZZZZ</name>
<dbReference type="AlphaFoldDB" id="A0A0F9KIB7"/>
<organism evidence="1">
    <name type="scientific">marine sediment metagenome</name>
    <dbReference type="NCBI Taxonomy" id="412755"/>
    <lineage>
        <taxon>unclassified sequences</taxon>
        <taxon>metagenomes</taxon>
        <taxon>ecological metagenomes</taxon>
    </lineage>
</organism>
<reference evidence="1" key="1">
    <citation type="journal article" date="2015" name="Nature">
        <title>Complex archaea that bridge the gap between prokaryotes and eukaryotes.</title>
        <authorList>
            <person name="Spang A."/>
            <person name="Saw J.H."/>
            <person name="Jorgensen S.L."/>
            <person name="Zaremba-Niedzwiedzka K."/>
            <person name="Martijn J."/>
            <person name="Lind A.E."/>
            <person name="van Eijk R."/>
            <person name="Schleper C."/>
            <person name="Guy L."/>
            <person name="Ettema T.J."/>
        </authorList>
    </citation>
    <scope>NUCLEOTIDE SEQUENCE</scope>
</reference>